<proteinExistence type="predicted"/>
<keyword evidence="3" id="KW-1185">Reference proteome</keyword>
<sequence length="50" mass="5564">MHDEDYFNTRECWDADPMVSGSGSEAPGCFIALPFIIISIALIVIYLIDN</sequence>
<protein>
    <submittedName>
        <fullName evidence="2">Uncharacterized protein</fullName>
    </submittedName>
</protein>
<dbReference type="RefSeq" id="WP_212219023.1">
    <property type="nucleotide sequence ID" value="NZ_JAGUCO010000027.1"/>
</dbReference>
<name>A0ABS5K0M1_9BACT</name>
<reference evidence="2 3" key="1">
    <citation type="journal article" date="2015" name="Int. J. Syst. Evol. Microbiol.">
        <title>Carboxylicivirga linearis sp. nov., isolated from a sea cucumber culture pond.</title>
        <authorList>
            <person name="Wang F.Q."/>
            <person name="Zhou Y.X."/>
            <person name="Lin X.Z."/>
            <person name="Chen G.J."/>
            <person name="Du Z.J."/>
        </authorList>
    </citation>
    <scope>NUCLEOTIDE SEQUENCE [LARGE SCALE GENOMIC DNA]</scope>
    <source>
        <strain evidence="2 3">FB218</strain>
    </source>
</reference>
<feature type="transmembrane region" description="Helical" evidence="1">
    <location>
        <begin position="30"/>
        <end position="48"/>
    </location>
</feature>
<dbReference type="EMBL" id="JAGUCO010000027">
    <property type="protein sequence ID" value="MBS2100687.1"/>
    <property type="molecule type" value="Genomic_DNA"/>
</dbReference>
<accession>A0ABS5K0M1</accession>
<evidence type="ECO:0000313" key="2">
    <source>
        <dbReference type="EMBL" id="MBS2100687.1"/>
    </source>
</evidence>
<keyword evidence="1" id="KW-1133">Transmembrane helix</keyword>
<gene>
    <name evidence="2" type="ORF">KEM10_20540</name>
</gene>
<keyword evidence="1" id="KW-0472">Membrane</keyword>
<comment type="caution">
    <text evidence="2">The sequence shown here is derived from an EMBL/GenBank/DDBJ whole genome shotgun (WGS) entry which is preliminary data.</text>
</comment>
<evidence type="ECO:0000256" key="1">
    <source>
        <dbReference type="SAM" id="Phobius"/>
    </source>
</evidence>
<keyword evidence="1" id="KW-0812">Transmembrane</keyword>
<dbReference type="Proteomes" id="UP000708576">
    <property type="component" value="Unassembled WGS sequence"/>
</dbReference>
<organism evidence="2 3">
    <name type="scientific">Carboxylicivirga linearis</name>
    <dbReference type="NCBI Taxonomy" id="1628157"/>
    <lineage>
        <taxon>Bacteria</taxon>
        <taxon>Pseudomonadati</taxon>
        <taxon>Bacteroidota</taxon>
        <taxon>Bacteroidia</taxon>
        <taxon>Marinilabiliales</taxon>
        <taxon>Marinilabiliaceae</taxon>
        <taxon>Carboxylicivirga</taxon>
    </lineage>
</organism>
<evidence type="ECO:0000313" key="3">
    <source>
        <dbReference type="Proteomes" id="UP000708576"/>
    </source>
</evidence>